<feature type="transmembrane region" description="Helical" evidence="1">
    <location>
        <begin position="264"/>
        <end position="284"/>
    </location>
</feature>
<feature type="transmembrane region" description="Helical" evidence="1">
    <location>
        <begin position="182"/>
        <end position="210"/>
    </location>
</feature>
<sequence length="314" mass="35676">MNSTITPFENELPGDKLSDQIVTNVIVSFILMIIAQIIAIYLNSALIITTFRTYKKEYQYPYYPLLFLIILINIIFTFLTGLIIFLVIFDTDNEGIVNLIPIPILIATSHPTLIAILDFLLCLHRFSVIFWRSSFLSIRIRCWAPLFFAVILPFVLVVSIMATMYAGFQAKRVDIDESLELLVAVCFIIDLAIKGVLGVVTFIGYSAILCKSVRQRRKIGRSIDFTIIKQAFPIACFQFITSIIIIIIHIGLSNIAWGMIKVYIAKYLFTQLLCIVVPLSIIFGKRDRKKFGDLIICQRRRAQIGSTWTSENAA</sequence>
<reference evidence="2 3" key="1">
    <citation type="submission" date="2020-04" db="EMBL/GenBank/DDBJ databases">
        <authorList>
            <person name="Laetsch R D."/>
            <person name="Stevens L."/>
            <person name="Kumar S."/>
            <person name="Blaxter L. M."/>
        </authorList>
    </citation>
    <scope>NUCLEOTIDE SEQUENCE [LARGE SCALE GENOMIC DNA]</scope>
</reference>
<dbReference type="OrthoDB" id="5869567at2759"/>
<evidence type="ECO:0000313" key="2">
    <source>
        <dbReference type="EMBL" id="CAB3401810.1"/>
    </source>
</evidence>
<keyword evidence="1" id="KW-1133">Transmembrane helix</keyword>
<dbReference type="EMBL" id="CADEPM010000003">
    <property type="protein sequence ID" value="CAB3401810.1"/>
    <property type="molecule type" value="Genomic_DNA"/>
</dbReference>
<evidence type="ECO:0000313" key="3">
    <source>
        <dbReference type="Proteomes" id="UP000494206"/>
    </source>
</evidence>
<protein>
    <submittedName>
        <fullName evidence="2">Uncharacterized protein</fullName>
    </submittedName>
</protein>
<organism evidence="2 3">
    <name type="scientific">Caenorhabditis bovis</name>
    <dbReference type="NCBI Taxonomy" id="2654633"/>
    <lineage>
        <taxon>Eukaryota</taxon>
        <taxon>Metazoa</taxon>
        <taxon>Ecdysozoa</taxon>
        <taxon>Nematoda</taxon>
        <taxon>Chromadorea</taxon>
        <taxon>Rhabditida</taxon>
        <taxon>Rhabditina</taxon>
        <taxon>Rhabditomorpha</taxon>
        <taxon>Rhabditoidea</taxon>
        <taxon>Rhabditidae</taxon>
        <taxon>Peloderinae</taxon>
        <taxon>Caenorhabditis</taxon>
    </lineage>
</organism>
<feature type="transmembrane region" description="Helical" evidence="1">
    <location>
        <begin position="142"/>
        <end position="162"/>
    </location>
</feature>
<feature type="transmembrane region" description="Helical" evidence="1">
    <location>
        <begin position="231"/>
        <end position="252"/>
    </location>
</feature>
<gene>
    <name evidence="2" type="ORF">CBOVIS_LOCUS4504</name>
</gene>
<accession>A0A8S1EQJ9</accession>
<name>A0A8S1EQJ9_9PELO</name>
<keyword evidence="1" id="KW-0472">Membrane</keyword>
<feature type="transmembrane region" description="Helical" evidence="1">
    <location>
        <begin position="100"/>
        <end position="121"/>
    </location>
</feature>
<feature type="transmembrane region" description="Helical" evidence="1">
    <location>
        <begin position="20"/>
        <end position="42"/>
    </location>
</feature>
<comment type="caution">
    <text evidence="2">The sequence shown here is derived from an EMBL/GenBank/DDBJ whole genome shotgun (WGS) entry which is preliminary data.</text>
</comment>
<dbReference type="AlphaFoldDB" id="A0A8S1EQJ9"/>
<proteinExistence type="predicted"/>
<evidence type="ECO:0000256" key="1">
    <source>
        <dbReference type="SAM" id="Phobius"/>
    </source>
</evidence>
<feature type="transmembrane region" description="Helical" evidence="1">
    <location>
        <begin position="63"/>
        <end position="88"/>
    </location>
</feature>
<keyword evidence="3" id="KW-1185">Reference proteome</keyword>
<keyword evidence="1" id="KW-0812">Transmembrane</keyword>
<dbReference type="Proteomes" id="UP000494206">
    <property type="component" value="Unassembled WGS sequence"/>
</dbReference>